<dbReference type="GO" id="GO:0050660">
    <property type="term" value="F:flavin adenine dinucleotide binding"/>
    <property type="evidence" value="ECO:0007669"/>
    <property type="project" value="InterPro"/>
</dbReference>
<dbReference type="EMBL" id="DXCX01000014">
    <property type="protein sequence ID" value="HIY72548.1"/>
    <property type="molecule type" value="Genomic_DNA"/>
</dbReference>
<proteinExistence type="inferred from homology"/>
<evidence type="ECO:0000256" key="7">
    <source>
        <dbReference type="ARBA" id="ARBA00023002"/>
    </source>
</evidence>
<evidence type="ECO:0000256" key="6">
    <source>
        <dbReference type="ARBA" id="ARBA00022827"/>
    </source>
</evidence>
<evidence type="ECO:0000259" key="10">
    <source>
        <dbReference type="Pfam" id="PF02770"/>
    </source>
</evidence>
<comment type="cofactor">
    <cofactor evidence="1 8">
        <name>FAD</name>
        <dbReference type="ChEBI" id="CHEBI:57692"/>
    </cofactor>
</comment>
<dbReference type="PROSITE" id="PS00072">
    <property type="entry name" value="ACYL_COA_DH_1"/>
    <property type="match status" value="1"/>
</dbReference>
<keyword evidence="5 8" id="KW-0285">Flavoprotein</keyword>
<dbReference type="InterPro" id="IPR009075">
    <property type="entry name" value="AcylCo_DH/oxidase_C"/>
</dbReference>
<dbReference type="InterPro" id="IPR046373">
    <property type="entry name" value="Acyl-CoA_Oxase/DH_mid-dom_sf"/>
</dbReference>
<evidence type="ECO:0000256" key="8">
    <source>
        <dbReference type="RuleBase" id="RU362125"/>
    </source>
</evidence>
<comment type="caution">
    <text evidence="12">The sequence shown here is derived from an EMBL/GenBank/DDBJ whole genome shotgun (WGS) entry which is preliminary data.</text>
</comment>
<dbReference type="GO" id="GO:0003995">
    <property type="term" value="F:acyl-CoA dehydrogenase activity"/>
    <property type="evidence" value="ECO:0007669"/>
    <property type="project" value="InterPro"/>
</dbReference>
<feature type="domain" description="Acyl-CoA dehydrogenase/oxidase C-terminal" evidence="9">
    <location>
        <begin position="234"/>
        <end position="383"/>
    </location>
</feature>
<dbReference type="PANTHER" id="PTHR43884">
    <property type="entry name" value="ACYL-COA DEHYDROGENASE"/>
    <property type="match status" value="1"/>
</dbReference>
<dbReference type="InterPro" id="IPR036250">
    <property type="entry name" value="AcylCo_DH-like_C"/>
</dbReference>
<reference evidence="12" key="1">
    <citation type="journal article" date="2021" name="PeerJ">
        <title>Extensive microbial diversity within the chicken gut microbiome revealed by metagenomics and culture.</title>
        <authorList>
            <person name="Gilroy R."/>
            <person name="Ravi A."/>
            <person name="Getino M."/>
            <person name="Pursley I."/>
            <person name="Horton D.L."/>
            <person name="Alikhan N.F."/>
            <person name="Baker D."/>
            <person name="Gharbi K."/>
            <person name="Hall N."/>
            <person name="Watson M."/>
            <person name="Adriaenssens E.M."/>
            <person name="Foster-Nyarko E."/>
            <person name="Jarju S."/>
            <person name="Secka A."/>
            <person name="Antonio M."/>
            <person name="Oren A."/>
            <person name="Chaudhuri R.R."/>
            <person name="La Ragione R."/>
            <person name="Hildebrand F."/>
            <person name="Pallen M.J."/>
        </authorList>
    </citation>
    <scope>NUCLEOTIDE SEQUENCE</scope>
    <source>
        <strain evidence="12">CHK33-7979</strain>
    </source>
</reference>
<evidence type="ECO:0000259" key="11">
    <source>
        <dbReference type="Pfam" id="PF02771"/>
    </source>
</evidence>
<dbReference type="Gene3D" id="2.40.110.10">
    <property type="entry name" value="Butyryl-CoA Dehydrogenase, subunit A, domain 2"/>
    <property type="match status" value="1"/>
</dbReference>
<organism evidence="12 13">
    <name type="scientific">Candidatus Intestinimonas merdavium</name>
    <dbReference type="NCBI Taxonomy" id="2838622"/>
    <lineage>
        <taxon>Bacteria</taxon>
        <taxon>Bacillati</taxon>
        <taxon>Bacillota</taxon>
        <taxon>Clostridia</taxon>
        <taxon>Eubacteriales</taxon>
        <taxon>Intestinimonas</taxon>
    </lineage>
</organism>
<evidence type="ECO:0000313" key="13">
    <source>
        <dbReference type="Proteomes" id="UP000886824"/>
    </source>
</evidence>
<dbReference type="Proteomes" id="UP000886824">
    <property type="component" value="Unassembled WGS sequence"/>
</dbReference>
<dbReference type="AlphaFoldDB" id="A0A9D1Z364"/>
<dbReference type="Pfam" id="PF02771">
    <property type="entry name" value="Acyl-CoA_dh_N"/>
    <property type="match status" value="1"/>
</dbReference>
<dbReference type="PIRSF" id="PIRSF016578">
    <property type="entry name" value="HsaA"/>
    <property type="match status" value="1"/>
</dbReference>
<dbReference type="SUPFAM" id="SSF47203">
    <property type="entry name" value="Acyl-CoA dehydrogenase C-terminal domain-like"/>
    <property type="match status" value="1"/>
</dbReference>
<evidence type="ECO:0000256" key="5">
    <source>
        <dbReference type="ARBA" id="ARBA00022630"/>
    </source>
</evidence>
<evidence type="ECO:0000256" key="4">
    <source>
        <dbReference type="ARBA" id="ARBA00022456"/>
    </source>
</evidence>
<reference evidence="12" key="2">
    <citation type="submission" date="2021-04" db="EMBL/GenBank/DDBJ databases">
        <authorList>
            <person name="Gilroy R."/>
        </authorList>
    </citation>
    <scope>NUCLEOTIDE SEQUENCE</scope>
    <source>
        <strain evidence="12">CHK33-7979</strain>
    </source>
</reference>
<dbReference type="Gene3D" id="1.20.140.10">
    <property type="entry name" value="Butyryl-CoA Dehydrogenase, subunit A, domain 3"/>
    <property type="match status" value="1"/>
</dbReference>
<dbReference type="GO" id="GO:0009083">
    <property type="term" value="P:branched-chain amino acid catabolic process"/>
    <property type="evidence" value="ECO:0007669"/>
    <property type="project" value="UniProtKB-KW"/>
</dbReference>
<evidence type="ECO:0000259" key="9">
    <source>
        <dbReference type="Pfam" id="PF00441"/>
    </source>
</evidence>
<dbReference type="FunFam" id="1.10.540.10:FF:000002">
    <property type="entry name" value="Acyl-CoA dehydrogenase FadE19"/>
    <property type="match status" value="1"/>
</dbReference>
<dbReference type="Pfam" id="PF02770">
    <property type="entry name" value="Acyl-CoA_dh_M"/>
    <property type="match status" value="1"/>
</dbReference>
<accession>A0A9D1Z364</accession>
<keyword evidence="4" id="KW-0101">Branched-chain amino acid catabolism</keyword>
<dbReference type="FunFam" id="1.20.140.10:FF:000001">
    <property type="entry name" value="Acyl-CoA dehydrogenase"/>
    <property type="match status" value="1"/>
</dbReference>
<keyword evidence="6 8" id="KW-0274">FAD</keyword>
<evidence type="ECO:0000313" key="12">
    <source>
        <dbReference type="EMBL" id="HIY72548.1"/>
    </source>
</evidence>
<feature type="domain" description="Acyl-CoA oxidase/dehydrogenase middle" evidence="10">
    <location>
        <begin position="126"/>
        <end position="222"/>
    </location>
</feature>
<dbReference type="InterPro" id="IPR037069">
    <property type="entry name" value="AcylCoA_DH/ox_N_sf"/>
</dbReference>
<dbReference type="InterPro" id="IPR006089">
    <property type="entry name" value="Acyl-CoA_DH_CS"/>
</dbReference>
<dbReference type="Gene3D" id="1.10.540.10">
    <property type="entry name" value="Acyl-CoA dehydrogenase/oxidase, N-terminal domain"/>
    <property type="match status" value="1"/>
</dbReference>
<comment type="pathway">
    <text evidence="2">Amino-acid degradation; L-valine degradation.</text>
</comment>
<evidence type="ECO:0000256" key="3">
    <source>
        <dbReference type="ARBA" id="ARBA00009347"/>
    </source>
</evidence>
<dbReference type="InterPro" id="IPR009100">
    <property type="entry name" value="AcylCoA_DH/oxidase_NM_dom_sf"/>
</dbReference>
<keyword evidence="7 8" id="KW-0560">Oxidoreductase</keyword>
<dbReference type="InterPro" id="IPR006091">
    <property type="entry name" value="Acyl-CoA_Oxase/DH_mid-dom"/>
</dbReference>
<protein>
    <submittedName>
        <fullName evidence="12">Acyl-CoA dehydrogenase family protein</fullName>
    </submittedName>
</protein>
<sequence length="386" mass="41922">MSAYTDFMLGEEIIGIRDLARDFADKEVAPTAIEMDQKHEFPLAQMKKMGEMGLLGSLIPEEYGGTALGCLANAVIIEQMGRHSGTLALCVDAHCSLGMVPLMAGGSDEQKRKYLVPAVTASEILSFGLTEPQSGSDAGGTKTSAVLDGDEWVINGSKSWITNAGYADTYLVACKTDLSAKGSKGISLIIVRKGTPGFEIGKPEQKLSVRGSSTCQLFFSDCRVPKENLVGELNHGLPLFMKGLDEGRIAISACSVGMAQGATERAVRYAKNRMAFGRPITDFQGVSFQLAEMEMEVNVARTMLYNVAKLADAKLPFSKEAAMLKLYASEMCDRVCWKAIQVMGGNGISEEYEVERFYRDNKLNTIGEGTSEINKLVISRHLLNEY</sequence>
<dbReference type="SUPFAM" id="SSF56645">
    <property type="entry name" value="Acyl-CoA dehydrogenase NM domain-like"/>
    <property type="match status" value="1"/>
</dbReference>
<evidence type="ECO:0000256" key="1">
    <source>
        <dbReference type="ARBA" id="ARBA00001974"/>
    </source>
</evidence>
<dbReference type="InterPro" id="IPR013786">
    <property type="entry name" value="AcylCoA_DH/ox_N"/>
</dbReference>
<comment type="similarity">
    <text evidence="3 8">Belongs to the acyl-CoA dehydrogenase family.</text>
</comment>
<evidence type="ECO:0000256" key="2">
    <source>
        <dbReference type="ARBA" id="ARBA00005109"/>
    </source>
</evidence>
<feature type="domain" description="Acyl-CoA dehydrogenase/oxidase N-terminal" evidence="11">
    <location>
        <begin position="14"/>
        <end position="120"/>
    </location>
</feature>
<dbReference type="PANTHER" id="PTHR43884:SF12">
    <property type="entry name" value="ISOVALERYL-COA DEHYDROGENASE, MITOCHONDRIAL-RELATED"/>
    <property type="match status" value="1"/>
</dbReference>
<dbReference type="Pfam" id="PF00441">
    <property type="entry name" value="Acyl-CoA_dh_1"/>
    <property type="match status" value="1"/>
</dbReference>
<name>A0A9D1Z364_9FIRM</name>
<dbReference type="FunFam" id="2.40.110.10:FF:000001">
    <property type="entry name" value="Acyl-CoA dehydrogenase, mitochondrial"/>
    <property type="match status" value="1"/>
</dbReference>
<gene>
    <name evidence="12" type="ORF">H9826_01055</name>
</gene>
<dbReference type="PROSITE" id="PS00073">
    <property type="entry name" value="ACYL_COA_DH_2"/>
    <property type="match status" value="1"/>
</dbReference>